<reference evidence="1" key="1">
    <citation type="submission" date="2023-01" db="EMBL/GenBank/DDBJ databases">
        <title>Genome assembly of the deep-sea coral Lophelia pertusa.</title>
        <authorList>
            <person name="Herrera S."/>
            <person name="Cordes E."/>
        </authorList>
    </citation>
    <scope>NUCLEOTIDE SEQUENCE</scope>
    <source>
        <strain evidence="1">USNM1676648</strain>
        <tissue evidence="1">Polyp</tissue>
    </source>
</reference>
<dbReference type="OrthoDB" id="5966261at2759"/>
<name>A0A9W9YGG2_9CNID</name>
<protein>
    <submittedName>
        <fullName evidence="1">Uncharacterized protein</fullName>
    </submittedName>
</protein>
<dbReference type="AlphaFoldDB" id="A0A9W9YGG2"/>
<evidence type="ECO:0000313" key="1">
    <source>
        <dbReference type="EMBL" id="KAJ7340347.1"/>
    </source>
</evidence>
<proteinExistence type="predicted"/>
<comment type="caution">
    <text evidence="1">The sequence shown here is derived from an EMBL/GenBank/DDBJ whole genome shotgun (WGS) entry which is preliminary data.</text>
</comment>
<organism evidence="1 2">
    <name type="scientific">Desmophyllum pertusum</name>
    <dbReference type="NCBI Taxonomy" id="174260"/>
    <lineage>
        <taxon>Eukaryota</taxon>
        <taxon>Metazoa</taxon>
        <taxon>Cnidaria</taxon>
        <taxon>Anthozoa</taxon>
        <taxon>Hexacorallia</taxon>
        <taxon>Scleractinia</taxon>
        <taxon>Caryophylliina</taxon>
        <taxon>Caryophylliidae</taxon>
        <taxon>Desmophyllum</taxon>
    </lineage>
</organism>
<sequence length="218" mass="24792">MITPTNSEEVNEMENLKKTSTSSFKLDPGAQLNVILLHVFHQLECDDLKSTTQRLFVYGGKPVKDAIQYTLGTRGVPEDNGLGISECKSISDDNMLVRRSSKKEHDRNLKIFLERTREVSRDKVECRKMCIRNKQKQERMKELCLQKYDLTVRHKPGKEIPVADTLSRLHLSETDNTHEAFDAQVYLPVSDQKMSDLQASTASADPVMQQLIAVIKEG</sequence>
<accession>A0A9W9YGG2</accession>
<keyword evidence="2" id="KW-1185">Reference proteome</keyword>
<gene>
    <name evidence="1" type="ORF">OS493_003089</name>
</gene>
<evidence type="ECO:0000313" key="2">
    <source>
        <dbReference type="Proteomes" id="UP001163046"/>
    </source>
</evidence>
<dbReference type="Proteomes" id="UP001163046">
    <property type="component" value="Unassembled WGS sequence"/>
</dbReference>
<dbReference type="EMBL" id="MU827778">
    <property type="protein sequence ID" value="KAJ7340347.1"/>
    <property type="molecule type" value="Genomic_DNA"/>
</dbReference>